<gene>
    <name evidence="2" type="ORF">COO20_23945</name>
    <name evidence="1" type="ORF">CSC3H3_02205</name>
</gene>
<evidence type="ECO:0000313" key="1">
    <source>
        <dbReference type="EMBL" id="AUG51656.1"/>
    </source>
</evidence>
<reference evidence="2 4" key="1">
    <citation type="submission" date="2017-09" db="EMBL/GenBank/DDBJ databases">
        <title>Biodiversity and function of Thalassospira species in the particle-attached aromatic-hydrocarbon-degrading consortia from the surface seawater of the South China Sea.</title>
        <authorList>
            <person name="Dong C."/>
            <person name="Liu R."/>
            <person name="Shao Z."/>
        </authorList>
    </citation>
    <scope>NUCLEOTIDE SEQUENCE [LARGE SCALE GENOMIC DNA]</scope>
    <source>
        <strain evidence="2 4">CSC1P2</strain>
    </source>
</reference>
<dbReference type="KEGG" id="thac:CSC3H3_02205"/>
<keyword evidence="3" id="KW-1185">Reference proteome</keyword>
<dbReference type="EMBL" id="CP024199">
    <property type="protein sequence ID" value="AUG51656.1"/>
    <property type="molecule type" value="Genomic_DNA"/>
</dbReference>
<sequence>MVDSIAMPPIIPAVKICRIFIAVKSRKAPKGRLNHVSRVCNCPPCVAQNGEHWTERLQAPKGTPPKEKILHLWAERSLATGCGFSVCVSGCGNMVNLA</sequence>
<organism evidence="2 4">
    <name type="scientific">Thalassospira marina</name>
    <dbReference type="NCBI Taxonomy" id="2048283"/>
    <lineage>
        <taxon>Bacteria</taxon>
        <taxon>Pseudomonadati</taxon>
        <taxon>Pseudomonadota</taxon>
        <taxon>Alphaproteobacteria</taxon>
        <taxon>Rhodospirillales</taxon>
        <taxon>Thalassospiraceae</taxon>
        <taxon>Thalassospira</taxon>
    </lineage>
</organism>
<evidence type="ECO:0000313" key="4">
    <source>
        <dbReference type="Proteomes" id="UP000233597"/>
    </source>
</evidence>
<dbReference type="EMBL" id="NWTK01000022">
    <property type="protein sequence ID" value="PKR48479.1"/>
    <property type="molecule type" value="Genomic_DNA"/>
</dbReference>
<proteinExistence type="predicted"/>
<protein>
    <submittedName>
        <fullName evidence="2">Uncharacterized protein</fullName>
    </submittedName>
</protein>
<name>A0A2N3KD30_9PROT</name>
<accession>A0A2N3KD30</accession>
<dbReference type="Proteomes" id="UP000233458">
    <property type="component" value="Chromosome"/>
</dbReference>
<evidence type="ECO:0000313" key="3">
    <source>
        <dbReference type="Proteomes" id="UP000233458"/>
    </source>
</evidence>
<dbReference type="AlphaFoldDB" id="A0A2N3KD30"/>
<reference evidence="1 3" key="2">
    <citation type="submission" date="2017-10" db="EMBL/GenBank/DDBJ databases">
        <title>Biodiversity and function of Thalassospira species in the particle-attached aromatic-hydrocarbon-degrading consortia from the surface seawater of the China South Sea.</title>
        <authorList>
            <person name="Dong C."/>
            <person name="Liu R."/>
            <person name="Shao Z."/>
        </authorList>
    </citation>
    <scope>NUCLEOTIDE SEQUENCE [LARGE SCALE GENOMIC DNA]</scope>
    <source>
        <strain evidence="1 3">CSC3H3</strain>
    </source>
</reference>
<dbReference type="Proteomes" id="UP000233597">
    <property type="component" value="Unassembled WGS sequence"/>
</dbReference>
<evidence type="ECO:0000313" key="2">
    <source>
        <dbReference type="EMBL" id="PKR48479.1"/>
    </source>
</evidence>